<dbReference type="STRING" id="1314783.A0A165MCV8"/>
<dbReference type="AlphaFoldDB" id="A0A165MCV8"/>
<gene>
    <name evidence="1" type="ORF">DAEQUDRAFT_731331</name>
</gene>
<evidence type="ECO:0008006" key="3">
    <source>
        <dbReference type="Google" id="ProtNLM"/>
    </source>
</evidence>
<dbReference type="OrthoDB" id="2794762at2759"/>
<evidence type="ECO:0000313" key="2">
    <source>
        <dbReference type="Proteomes" id="UP000076727"/>
    </source>
</evidence>
<accession>A0A165MCV8</accession>
<reference evidence="1 2" key="1">
    <citation type="journal article" date="2016" name="Mol. Biol. Evol.">
        <title>Comparative Genomics of Early-Diverging Mushroom-Forming Fungi Provides Insights into the Origins of Lignocellulose Decay Capabilities.</title>
        <authorList>
            <person name="Nagy L.G."/>
            <person name="Riley R."/>
            <person name="Tritt A."/>
            <person name="Adam C."/>
            <person name="Daum C."/>
            <person name="Floudas D."/>
            <person name="Sun H."/>
            <person name="Yadav J.S."/>
            <person name="Pangilinan J."/>
            <person name="Larsson K.H."/>
            <person name="Matsuura K."/>
            <person name="Barry K."/>
            <person name="Labutti K."/>
            <person name="Kuo R."/>
            <person name="Ohm R.A."/>
            <person name="Bhattacharya S.S."/>
            <person name="Shirouzu T."/>
            <person name="Yoshinaga Y."/>
            <person name="Martin F.M."/>
            <person name="Grigoriev I.V."/>
            <person name="Hibbett D.S."/>
        </authorList>
    </citation>
    <scope>NUCLEOTIDE SEQUENCE [LARGE SCALE GENOMIC DNA]</scope>
    <source>
        <strain evidence="1 2">L-15889</strain>
    </source>
</reference>
<keyword evidence="2" id="KW-1185">Reference proteome</keyword>
<organism evidence="1 2">
    <name type="scientific">Daedalea quercina L-15889</name>
    <dbReference type="NCBI Taxonomy" id="1314783"/>
    <lineage>
        <taxon>Eukaryota</taxon>
        <taxon>Fungi</taxon>
        <taxon>Dikarya</taxon>
        <taxon>Basidiomycota</taxon>
        <taxon>Agaricomycotina</taxon>
        <taxon>Agaricomycetes</taxon>
        <taxon>Polyporales</taxon>
        <taxon>Fomitopsis</taxon>
    </lineage>
</organism>
<evidence type="ECO:0000313" key="1">
    <source>
        <dbReference type="EMBL" id="KZT65515.1"/>
    </source>
</evidence>
<proteinExistence type="predicted"/>
<dbReference type="Gene3D" id="3.40.630.30">
    <property type="match status" value="1"/>
</dbReference>
<sequence>MTTDDSLILHRCTADDKLSTTLEKILRLSNSIFGTEPQSKYASFDEWKRRLSAPGSVVVYLAPQTSPALPVAFLFTHPRHHSPPLAHGETDSLHIWLAGVTPEKRKEGCLATMVAALGFIPVLTVCTTPDVYPDMWRWLMGRGWSVERELSGGKVMLSKTHQMGR</sequence>
<dbReference type="Proteomes" id="UP000076727">
    <property type="component" value="Unassembled WGS sequence"/>
</dbReference>
<dbReference type="EMBL" id="KV429104">
    <property type="protein sequence ID" value="KZT65515.1"/>
    <property type="molecule type" value="Genomic_DNA"/>
</dbReference>
<name>A0A165MCV8_9APHY</name>
<protein>
    <recommendedName>
        <fullName evidence="3">N-acetyltransferase domain-containing protein</fullName>
    </recommendedName>
</protein>